<dbReference type="SUPFAM" id="SSF52540">
    <property type="entry name" value="P-loop containing nucleoside triphosphate hydrolases"/>
    <property type="match status" value="1"/>
</dbReference>
<evidence type="ECO:0000313" key="10">
    <source>
        <dbReference type="EMBL" id="CCO23237.1"/>
    </source>
</evidence>
<proteinExistence type="predicted"/>
<dbReference type="Gene3D" id="3.40.50.300">
    <property type="entry name" value="P-loop containing nucleotide triphosphate hydrolases"/>
    <property type="match status" value="1"/>
</dbReference>
<keyword evidence="11" id="KW-1185">Reference proteome</keyword>
<evidence type="ECO:0000256" key="2">
    <source>
        <dbReference type="ARBA" id="ARBA00022692"/>
    </source>
</evidence>
<dbReference type="PANTHER" id="PTHR24221">
    <property type="entry name" value="ATP-BINDING CASSETTE SUB-FAMILY B"/>
    <property type="match status" value="1"/>
</dbReference>
<name>L0RAJ5_9BACT</name>
<dbReference type="PATRIC" id="fig|1121451.3.peg.1220"/>
<protein>
    <submittedName>
        <fullName evidence="10">ABC transporter related</fullName>
    </submittedName>
</protein>
<sequence length="568" mass="64165">MFKTIFSFFNAKDKNKFILITLFTILLSLIEVGGVGAIMPFISMASDPSIIADNKYFNYVYTFFKFNSHSEFIIYSGIFLIAYYVFRSMVNILYMYILNRYCENFSYNLAIHIFNNYLRLNYKKFNQGKTSSIAKMLVTEMTNMSAVLRAMLMLMSEMFVALLLFSLILYTNYQITLVITLGLGTMVALFLKTVSKKMTAAGTIRCNSQDTYYNIISETFNNLKIIRIFSSEKSMLDQFKKSGREVVGANVYSAVLSHVPRLSLETIGFSTIISIILFITYKYDNPSAVIPIVSIYAVSLYRLLPSLNRILSSYNNIRYQTESLRIVQRDFNLSKEKLGTAPIEFKNEIDLHDISFSYQGNTVLEKACLNIKKGEKVALIGPSGSGKSTIADILIGLYPDYSGTISIDGTKLDETNIPAWWQQIGYIPQNMLLFNSTVGDNISFGRPYDVGKIDAALKKADLYQTMQAQDGAETKVGENGAFLSGGQKQRLGIARAIYQEPQLLILDEATSALDTSTEERIMKQIYSLGKNITILVIAHRISTIEACDKIYRIENKKLVVVKDFNSLK</sequence>
<feature type="transmembrane region" description="Helical" evidence="7">
    <location>
        <begin position="69"/>
        <end position="86"/>
    </location>
</feature>
<dbReference type="GO" id="GO:0034040">
    <property type="term" value="F:ATPase-coupled lipid transmembrane transporter activity"/>
    <property type="evidence" value="ECO:0007669"/>
    <property type="project" value="TreeGrafter"/>
</dbReference>
<dbReference type="SUPFAM" id="SSF90123">
    <property type="entry name" value="ABC transporter transmembrane region"/>
    <property type="match status" value="1"/>
</dbReference>
<keyword evidence="5 7" id="KW-1133">Transmembrane helix</keyword>
<keyword evidence="4" id="KW-0067">ATP-binding</keyword>
<dbReference type="GO" id="GO:0140359">
    <property type="term" value="F:ABC-type transporter activity"/>
    <property type="evidence" value="ECO:0007669"/>
    <property type="project" value="InterPro"/>
</dbReference>
<evidence type="ECO:0000256" key="7">
    <source>
        <dbReference type="SAM" id="Phobius"/>
    </source>
</evidence>
<feature type="transmembrane region" description="Helical" evidence="7">
    <location>
        <begin position="146"/>
        <end position="167"/>
    </location>
</feature>
<evidence type="ECO:0000259" key="8">
    <source>
        <dbReference type="PROSITE" id="PS50893"/>
    </source>
</evidence>
<dbReference type="Gene3D" id="1.20.1560.10">
    <property type="entry name" value="ABC transporter type 1, transmembrane domain"/>
    <property type="match status" value="1"/>
</dbReference>
<dbReference type="SMART" id="SM00382">
    <property type="entry name" value="AAA"/>
    <property type="match status" value="1"/>
</dbReference>
<dbReference type="KEGG" id="dhy:DESAM_20950"/>
<dbReference type="GO" id="GO:0016887">
    <property type="term" value="F:ATP hydrolysis activity"/>
    <property type="evidence" value="ECO:0007669"/>
    <property type="project" value="InterPro"/>
</dbReference>
<evidence type="ECO:0000256" key="1">
    <source>
        <dbReference type="ARBA" id="ARBA00004651"/>
    </source>
</evidence>
<dbReference type="AlphaFoldDB" id="L0RAJ5"/>
<dbReference type="InterPro" id="IPR027417">
    <property type="entry name" value="P-loop_NTPase"/>
</dbReference>
<dbReference type="GO" id="GO:0005886">
    <property type="term" value="C:plasma membrane"/>
    <property type="evidence" value="ECO:0007669"/>
    <property type="project" value="UniProtKB-SubCell"/>
</dbReference>
<dbReference type="InterPro" id="IPR039421">
    <property type="entry name" value="Type_1_exporter"/>
</dbReference>
<evidence type="ECO:0000256" key="3">
    <source>
        <dbReference type="ARBA" id="ARBA00022741"/>
    </source>
</evidence>
<feature type="domain" description="ABC transporter" evidence="8">
    <location>
        <begin position="349"/>
        <end position="568"/>
    </location>
</feature>
<feature type="transmembrane region" description="Helical" evidence="7">
    <location>
        <begin position="287"/>
        <end position="304"/>
    </location>
</feature>
<evidence type="ECO:0000256" key="4">
    <source>
        <dbReference type="ARBA" id="ARBA00022840"/>
    </source>
</evidence>
<dbReference type="Pfam" id="PF00005">
    <property type="entry name" value="ABC_tran"/>
    <property type="match status" value="1"/>
</dbReference>
<gene>
    <name evidence="10" type="ORF">DESAM_20950</name>
</gene>
<dbReference type="eggNOG" id="COG1132">
    <property type="taxonomic scope" value="Bacteria"/>
</dbReference>
<evidence type="ECO:0000256" key="5">
    <source>
        <dbReference type="ARBA" id="ARBA00022989"/>
    </source>
</evidence>
<dbReference type="PROSITE" id="PS00211">
    <property type="entry name" value="ABC_TRANSPORTER_1"/>
    <property type="match status" value="1"/>
</dbReference>
<organism evidence="10 11">
    <name type="scientific">Maridesulfovibrio hydrothermalis AM13 = DSM 14728</name>
    <dbReference type="NCBI Taxonomy" id="1121451"/>
    <lineage>
        <taxon>Bacteria</taxon>
        <taxon>Pseudomonadati</taxon>
        <taxon>Thermodesulfobacteriota</taxon>
        <taxon>Desulfovibrionia</taxon>
        <taxon>Desulfovibrionales</taxon>
        <taxon>Desulfovibrionaceae</taxon>
        <taxon>Maridesulfovibrio</taxon>
    </lineage>
</organism>
<keyword evidence="3" id="KW-0547">Nucleotide-binding</keyword>
<dbReference type="PROSITE" id="PS50893">
    <property type="entry name" value="ABC_TRANSPORTER_2"/>
    <property type="match status" value="1"/>
</dbReference>
<accession>L0RAJ5</accession>
<dbReference type="InterPro" id="IPR036640">
    <property type="entry name" value="ABC1_TM_sf"/>
</dbReference>
<evidence type="ECO:0000259" key="9">
    <source>
        <dbReference type="PROSITE" id="PS50929"/>
    </source>
</evidence>
<dbReference type="Proteomes" id="UP000010808">
    <property type="component" value="Chromosome"/>
</dbReference>
<dbReference type="HOGENOM" id="CLU_000604_84_3_7"/>
<dbReference type="GO" id="GO:0005524">
    <property type="term" value="F:ATP binding"/>
    <property type="evidence" value="ECO:0007669"/>
    <property type="project" value="UniProtKB-KW"/>
</dbReference>
<evidence type="ECO:0000313" key="11">
    <source>
        <dbReference type="Proteomes" id="UP000010808"/>
    </source>
</evidence>
<keyword evidence="2 7" id="KW-0812">Transmembrane</keyword>
<dbReference type="CDD" id="cd03228">
    <property type="entry name" value="ABCC_MRP_Like"/>
    <property type="match status" value="1"/>
</dbReference>
<dbReference type="InterPro" id="IPR003593">
    <property type="entry name" value="AAA+_ATPase"/>
</dbReference>
<dbReference type="InterPro" id="IPR003439">
    <property type="entry name" value="ABC_transporter-like_ATP-bd"/>
</dbReference>
<reference evidence="10 11" key="1">
    <citation type="submission" date="2012-10" db="EMBL/GenBank/DDBJ databases">
        <authorList>
            <person name="Genoscope - CEA"/>
        </authorList>
    </citation>
    <scope>NUCLEOTIDE SEQUENCE [LARGE SCALE GENOMIC DNA]</scope>
    <source>
        <strain evidence="11">AM13 / DSM 14728</strain>
    </source>
</reference>
<feature type="domain" description="ABC transmembrane type-1" evidence="9">
    <location>
        <begin position="18"/>
        <end position="317"/>
    </location>
</feature>
<dbReference type="RefSeq" id="WP_015335842.1">
    <property type="nucleotide sequence ID" value="NC_020055.1"/>
</dbReference>
<comment type="subcellular location">
    <subcellularLocation>
        <location evidence="1">Cell membrane</location>
        <topology evidence="1">Multi-pass membrane protein</topology>
    </subcellularLocation>
</comment>
<dbReference type="Pfam" id="PF00664">
    <property type="entry name" value="ABC_membrane"/>
    <property type="match status" value="1"/>
</dbReference>
<feature type="transmembrane region" description="Helical" evidence="7">
    <location>
        <begin position="173"/>
        <end position="191"/>
    </location>
</feature>
<dbReference type="InterPro" id="IPR017871">
    <property type="entry name" value="ABC_transporter-like_CS"/>
</dbReference>
<dbReference type="EMBL" id="FO203522">
    <property type="protein sequence ID" value="CCO23237.1"/>
    <property type="molecule type" value="Genomic_DNA"/>
</dbReference>
<feature type="transmembrane region" description="Helical" evidence="7">
    <location>
        <begin position="262"/>
        <end position="281"/>
    </location>
</feature>
<dbReference type="OrthoDB" id="9760168at2"/>
<dbReference type="PROSITE" id="PS50929">
    <property type="entry name" value="ABC_TM1F"/>
    <property type="match status" value="1"/>
</dbReference>
<evidence type="ECO:0000256" key="6">
    <source>
        <dbReference type="ARBA" id="ARBA00023136"/>
    </source>
</evidence>
<keyword evidence="6 7" id="KW-0472">Membrane</keyword>
<dbReference type="PANTHER" id="PTHR24221:SF654">
    <property type="entry name" value="ATP-BINDING CASSETTE SUB-FAMILY B MEMBER 6"/>
    <property type="match status" value="1"/>
</dbReference>
<dbReference type="CDD" id="cd18553">
    <property type="entry name" value="ABC_6TM_PglK_like"/>
    <property type="match status" value="1"/>
</dbReference>
<dbReference type="STRING" id="1121451.DESAM_20950"/>
<dbReference type="InterPro" id="IPR011527">
    <property type="entry name" value="ABC1_TM_dom"/>
</dbReference>